<comment type="caution">
    <text evidence="1">The sequence shown here is derived from an EMBL/GenBank/DDBJ whole genome shotgun (WGS) entry which is preliminary data.</text>
</comment>
<name>A0A0F9AE34_9ZZZZ</name>
<dbReference type="AlphaFoldDB" id="A0A0F9AE34"/>
<evidence type="ECO:0008006" key="2">
    <source>
        <dbReference type="Google" id="ProtNLM"/>
    </source>
</evidence>
<sequence>MIKTIDIAWLTGLLEGEGCFFLYQKRPGIKLQMCDEDVVVRAAALMKTTVSRYRNAWTTQINGARAIEWMMTLYPQLGERRREKVADTIKFWREHNYSNAPRDFRSMATCHPDRVVVAFDLCRPCYYRQWREKRLLKSVA</sequence>
<proteinExistence type="predicted"/>
<protein>
    <recommendedName>
        <fullName evidence="2">Homing endonuclease LAGLIDADG domain-containing protein</fullName>
    </recommendedName>
</protein>
<organism evidence="1">
    <name type="scientific">marine sediment metagenome</name>
    <dbReference type="NCBI Taxonomy" id="412755"/>
    <lineage>
        <taxon>unclassified sequences</taxon>
        <taxon>metagenomes</taxon>
        <taxon>ecological metagenomes</taxon>
    </lineage>
</organism>
<gene>
    <name evidence="1" type="ORF">LCGC14_2860580</name>
</gene>
<accession>A0A0F9AE34</accession>
<reference evidence="1" key="1">
    <citation type="journal article" date="2015" name="Nature">
        <title>Complex archaea that bridge the gap between prokaryotes and eukaryotes.</title>
        <authorList>
            <person name="Spang A."/>
            <person name="Saw J.H."/>
            <person name="Jorgensen S.L."/>
            <person name="Zaremba-Niedzwiedzka K."/>
            <person name="Martijn J."/>
            <person name="Lind A.E."/>
            <person name="van Eijk R."/>
            <person name="Schleper C."/>
            <person name="Guy L."/>
            <person name="Ettema T.J."/>
        </authorList>
    </citation>
    <scope>NUCLEOTIDE SEQUENCE</scope>
</reference>
<dbReference type="SUPFAM" id="SSF55608">
    <property type="entry name" value="Homing endonucleases"/>
    <property type="match status" value="1"/>
</dbReference>
<evidence type="ECO:0000313" key="1">
    <source>
        <dbReference type="EMBL" id="KKK76744.1"/>
    </source>
</evidence>
<dbReference type="EMBL" id="LAZR01055273">
    <property type="protein sequence ID" value="KKK76744.1"/>
    <property type="molecule type" value="Genomic_DNA"/>
</dbReference>
<dbReference type="InterPro" id="IPR027434">
    <property type="entry name" value="Homing_endonucl"/>
</dbReference>